<dbReference type="PANTHER" id="PTHR30146">
    <property type="entry name" value="LACI-RELATED TRANSCRIPTIONAL REPRESSOR"/>
    <property type="match status" value="1"/>
</dbReference>
<proteinExistence type="predicted"/>
<dbReference type="AlphaFoldDB" id="A0A6C2UCU1"/>
<gene>
    <name evidence="5" type="primary">ccpA_7</name>
    <name evidence="5" type="ORF">PDESU_06321</name>
</gene>
<sequence>MNITRLYGHPVTRESGHLPLADQIYDILREEIHAGRWKVDEKMPSMMTIAGECQVSRMPVQQAVERLGAEGYLRQENRSGVYLASMAPEGRSPIGTIGILLLADSENERELDFLAFEQKLVHAFMKEAADVNYQTKVVYVSAKDNHEDLNKAGYLFDEKVKGIISLFPFHRPLQSTLAPDRIPLVFWCEPDHRCAPCIASDYEAAFYHLTNKVIGEGHQHISLVPCPILTPHVKDCYIRGYRAAIREAGLEPHENLLDALSQTSLRDTAGLTKALEKTNGTTCFLSMSLARSEQLISALQLLKRDVPKDISVVSANPTSDYSMPNGKMLSGIGFSPEHEIGLCIQFLRQQMIDRRWKLSTMLAAPFFVEGETLAPPA</sequence>
<dbReference type="PROSITE" id="PS50949">
    <property type="entry name" value="HTH_GNTR"/>
    <property type="match status" value="1"/>
</dbReference>
<evidence type="ECO:0000256" key="3">
    <source>
        <dbReference type="ARBA" id="ARBA00023163"/>
    </source>
</evidence>
<dbReference type="RefSeq" id="WP_136083199.1">
    <property type="nucleotide sequence ID" value="NZ_CAAHFG010000005.1"/>
</dbReference>
<dbReference type="Pfam" id="PF00392">
    <property type="entry name" value="GntR"/>
    <property type="match status" value="1"/>
</dbReference>
<keyword evidence="1" id="KW-0805">Transcription regulation</keyword>
<organism evidence="5 6">
    <name type="scientific">Pontiella desulfatans</name>
    <dbReference type="NCBI Taxonomy" id="2750659"/>
    <lineage>
        <taxon>Bacteria</taxon>
        <taxon>Pseudomonadati</taxon>
        <taxon>Kiritimatiellota</taxon>
        <taxon>Kiritimatiellia</taxon>
        <taxon>Kiritimatiellales</taxon>
        <taxon>Pontiellaceae</taxon>
        <taxon>Pontiella</taxon>
    </lineage>
</organism>
<dbReference type="InterPro" id="IPR036388">
    <property type="entry name" value="WH-like_DNA-bd_sf"/>
</dbReference>
<dbReference type="PANTHER" id="PTHR30146:SF109">
    <property type="entry name" value="HTH-TYPE TRANSCRIPTIONAL REGULATOR GALS"/>
    <property type="match status" value="1"/>
</dbReference>
<dbReference type="GO" id="GO:0000976">
    <property type="term" value="F:transcription cis-regulatory region binding"/>
    <property type="evidence" value="ECO:0007669"/>
    <property type="project" value="TreeGrafter"/>
</dbReference>
<dbReference type="SUPFAM" id="SSF46785">
    <property type="entry name" value="Winged helix' DNA-binding domain"/>
    <property type="match status" value="1"/>
</dbReference>
<dbReference type="InterPro" id="IPR000524">
    <property type="entry name" value="Tscrpt_reg_HTH_GntR"/>
</dbReference>
<dbReference type="GO" id="GO:0003700">
    <property type="term" value="F:DNA-binding transcription factor activity"/>
    <property type="evidence" value="ECO:0007669"/>
    <property type="project" value="InterPro"/>
</dbReference>
<dbReference type="InterPro" id="IPR028082">
    <property type="entry name" value="Peripla_BP_I"/>
</dbReference>
<keyword evidence="2" id="KW-0238">DNA-binding</keyword>
<dbReference type="Gene3D" id="3.40.50.2300">
    <property type="match status" value="2"/>
</dbReference>
<evidence type="ECO:0000313" key="5">
    <source>
        <dbReference type="EMBL" id="VGO17719.1"/>
    </source>
</evidence>
<dbReference type="Proteomes" id="UP000366872">
    <property type="component" value="Unassembled WGS sequence"/>
</dbReference>
<reference evidence="5 6" key="1">
    <citation type="submission" date="2019-04" db="EMBL/GenBank/DDBJ databases">
        <authorList>
            <person name="Van Vliet M D."/>
        </authorList>
    </citation>
    <scope>NUCLEOTIDE SEQUENCE [LARGE SCALE GENOMIC DNA]</scope>
    <source>
        <strain evidence="5 6">F1</strain>
    </source>
</reference>
<protein>
    <submittedName>
        <fullName evidence="5">Catabolite control protein A</fullName>
    </submittedName>
</protein>
<dbReference type="Gene3D" id="1.10.10.10">
    <property type="entry name" value="Winged helix-like DNA-binding domain superfamily/Winged helix DNA-binding domain"/>
    <property type="match status" value="1"/>
</dbReference>
<dbReference type="EMBL" id="CAAHFG010000005">
    <property type="protein sequence ID" value="VGO17719.1"/>
    <property type="molecule type" value="Genomic_DNA"/>
</dbReference>
<dbReference type="InterPro" id="IPR036390">
    <property type="entry name" value="WH_DNA-bd_sf"/>
</dbReference>
<accession>A0A6C2UCU1</accession>
<name>A0A6C2UCU1_PONDE</name>
<dbReference type="SMART" id="SM00345">
    <property type="entry name" value="HTH_GNTR"/>
    <property type="match status" value="1"/>
</dbReference>
<keyword evidence="3" id="KW-0804">Transcription</keyword>
<evidence type="ECO:0000259" key="4">
    <source>
        <dbReference type="PROSITE" id="PS50949"/>
    </source>
</evidence>
<evidence type="ECO:0000256" key="1">
    <source>
        <dbReference type="ARBA" id="ARBA00023015"/>
    </source>
</evidence>
<dbReference type="CDD" id="cd07377">
    <property type="entry name" value="WHTH_GntR"/>
    <property type="match status" value="1"/>
</dbReference>
<keyword evidence="6" id="KW-1185">Reference proteome</keyword>
<evidence type="ECO:0000313" key="6">
    <source>
        <dbReference type="Proteomes" id="UP000366872"/>
    </source>
</evidence>
<evidence type="ECO:0000256" key="2">
    <source>
        <dbReference type="ARBA" id="ARBA00023125"/>
    </source>
</evidence>
<dbReference type="SUPFAM" id="SSF53822">
    <property type="entry name" value="Periplasmic binding protein-like I"/>
    <property type="match status" value="1"/>
</dbReference>
<feature type="domain" description="HTH gntR-type" evidence="4">
    <location>
        <begin position="18"/>
        <end position="86"/>
    </location>
</feature>